<evidence type="ECO:0000313" key="3">
    <source>
        <dbReference type="Proteomes" id="UP001231189"/>
    </source>
</evidence>
<dbReference type="EMBL" id="JAUUTY010000005">
    <property type="protein sequence ID" value="KAK1631908.1"/>
    <property type="molecule type" value="Genomic_DNA"/>
</dbReference>
<proteinExistence type="predicted"/>
<name>A0AAD8W3W1_LOLMU</name>
<keyword evidence="3" id="KW-1185">Reference proteome</keyword>
<evidence type="ECO:0000256" key="1">
    <source>
        <dbReference type="SAM" id="MobiDB-lite"/>
    </source>
</evidence>
<feature type="region of interest" description="Disordered" evidence="1">
    <location>
        <begin position="32"/>
        <end position="63"/>
    </location>
</feature>
<dbReference type="Proteomes" id="UP001231189">
    <property type="component" value="Unassembled WGS sequence"/>
</dbReference>
<protein>
    <submittedName>
        <fullName evidence="2">Uncharacterized protein</fullName>
    </submittedName>
</protein>
<evidence type="ECO:0000313" key="2">
    <source>
        <dbReference type="EMBL" id="KAK1631908.1"/>
    </source>
</evidence>
<organism evidence="2 3">
    <name type="scientific">Lolium multiflorum</name>
    <name type="common">Italian ryegrass</name>
    <name type="synonym">Lolium perenne subsp. multiflorum</name>
    <dbReference type="NCBI Taxonomy" id="4521"/>
    <lineage>
        <taxon>Eukaryota</taxon>
        <taxon>Viridiplantae</taxon>
        <taxon>Streptophyta</taxon>
        <taxon>Embryophyta</taxon>
        <taxon>Tracheophyta</taxon>
        <taxon>Spermatophyta</taxon>
        <taxon>Magnoliopsida</taxon>
        <taxon>Liliopsida</taxon>
        <taxon>Poales</taxon>
        <taxon>Poaceae</taxon>
        <taxon>BOP clade</taxon>
        <taxon>Pooideae</taxon>
        <taxon>Poodae</taxon>
        <taxon>Poeae</taxon>
        <taxon>Poeae Chloroplast Group 2 (Poeae type)</taxon>
        <taxon>Loliodinae</taxon>
        <taxon>Loliinae</taxon>
        <taxon>Lolium</taxon>
    </lineage>
</organism>
<sequence length="101" mass="10841">MVANPEFMDKKVQTWYAAHRDIILNQFAEGEPAAATSSPMLTPISILDTSTPSTAATPSPPEEEPFIVIADDEPTVANAEEIATIDEDPVFPLEEAKATAI</sequence>
<reference evidence="2" key="1">
    <citation type="submission" date="2023-07" db="EMBL/GenBank/DDBJ databases">
        <title>A chromosome-level genome assembly of Lolium multiflorum.</title>
        <authorList>
            <person name="Chen Y."/>
            <person name="Copetti D."/>
            <person name="Kolliker R."/>
            <person name="Studer B."/>
        </authorList>
    </citation>
    <scope>NUCLEOTIDE SEQUENCE</scope>
    <source>
        <strain evidence="2">02402/16</strain>
        <tissue evidence="2">Leaf</tissue>
    </source>
</reference>
<dbReference type="AlphaFoldDB" id="A0AAD8W3W1"/>
<gene>
    <name evidence="2" type="ORF">QYE76_006223</name>
</gene>
<comment type="caution">
    <text evidence="2">The sequence shown here is derived from an EMBL/GenBank/DDBJ whole genome shotgun (WGS) entry which is preliminary data.</text>
</comment>
<accession>A0AAD8W3W1</accession>